<evidence type="ECO:0000313" key="2">
    <source>
        <dbReference type="EMBL" id="KAG8048785.1"/>
    </source>
</evidence>
<evidence type="ECO:0000256" key="1">
    <source>
        <dbReference type="SAM" id="MobiDB-lite"/>
    </source>
</evidence>
<dbReference type="EMBL" id="JAAALK010000289">
    <property type="protein sequence ID" value="KAG8048785.1"/>
    <property type="molecule type" value="Genomic_DNA"/>
</dbReference>
<proteinExistence type="predicted"/>
<gene>
    <name evidence="2" type="ORF">GUJ93_ZPchr0009g789</name>
</gene>
<feature type="region of interest" description="Disordered" evidence="1">
    <location>
        <begin position="43"/>
        <end position="100"/>
    </location>
</feature>
<keyword evidence="3" id="KW-1185">Reference proteome</keyword>
<reference evidence="2" key="2">
    <citation type="submission" date="2021-02" db="EMBL/GenBank/DDBJ databases">
        <authorList>
            <person name="Kimball J.A."/>
            <person name="Haas M.W."/>
            <person name="Macchietto M."/>
            <person name="Kono T."/>
            <person name="Duquette J."/>
            <person name="Shao M."/>
        </authorList>
    </citation>
    <scope>NUCLEOTIDE SEQUENCE</scope>
    <source>
        <tissue evidence="2">Fresh leaf tissue</tissue>
    </source>
</reference>
<dbReference type="AlphaFoldDB" id="A0A8J5R1G8"/>
<protein>
    <submittedName>
        <fullName evidence="2">Uncharacterized protein</fullName>
    </submittedName>
</protein>
<feature type="compositionally biased region" description="Pro residues" evidence="1">
    <location>
        <begin position="53"/>
        <end position="68"/>
    </location>
</feature>
<sequence>MATTYEVLTTFLWHARTTTLDLPPDEHAWLVVVANFMGIAELRAPPSGAPLSRPEPPEPPHCLDPPTTPATRSSPKPPTARSPLSPGATLSPRAPPSRSE</sequence>
<organism evidence="2 3">
    <name type="scientific">Zizania palustris</name>
    <name type="common">Northern wild rice</name>
    <dbReference type="NCBI Taxonomy" id="103762"/>
    <lineage>
        <taxon>Eukaryota</taxon>
        <taxon>Viridiplantae</taxon>
        <taxon>Streptophyta</taxon>
        <taxon>Embryophyta</taxon>
        <taxon>Tracheophyta</taxon>
        <taxon>Spermatophyta</taxon>
        <taxon>Magnoliopsida</taxon>
        <taxon>Liliopsida</taxon>
        <taxon>Poales</taxon>
        <taxon>Poaceae</taxon>
        <taxon>BOP clade</taxon>
        <taxon>Oryzoideae</taxon>
        <taxon>Oryzeae</taxon>
        <taxon>Zizaniinae</taxon>
        <taxon>Zizania</taxon>
    </lineage>
</organism>
<reference evidence="2" key="1">
    <citation type="journal article" date="2021" name="bioRxiv">
        <title>Whole Genome Assembly and Annotation of Northern Wild Rice, Zizania palustris L., Supports a Whole Genome Duplication in the Zizania Genus.</title>
        <authorList>
            <person name="Haas M."/>
            <person name="Kono T."/>
            <person name="Macchietto M."/>
            <person name="Millas R."/>
            <person name="McGilp L."/>
            <person name="Shao M."/>
            <person name="Duquette J."/>
            <person name="Hirsch C.N."/>
            <person name="Kimball J."/>
        </authorList>
    </citation>
    <scope>NUCLEOTIDE SEQUENCE</scope>
    <source>
        <tissue evidence="2">Fresh leaf tissue</tissue>
    </source>
</reference>
<accession>A0A8J5R1G8</accession>
<comment type="caution">
    <text evidence="2">The sequence shown here is derived from an EMBL/GenBank/DDBJ whole genome shotgun (WGS) entry which is preliminary data.</text>
</comment>
<evidence type="ECO:0000313" key="3">
    <source>
        <dbReference type="Proteomes" id="UP000729402"/>
    </source>
</evidence>
<name>A0A8J5R1G8_ZIZPA</name>
<dbReference type="Proteomes" id="UP000729402">
    <property type="component" value="Unassembled WGS sequence"/>
</dbReference>